<feature type="domain" description="Beta-ketoacyl-[acyl-carrier-protein] synthase III C-terminal" evidence="3">
    <location>
        <begin position="257"/>
        <end position="336"/>
    </location>
</feature>
<protein>
    <submittedName>
        <fullName evidence="5">3-oxoacyl-ACP synthase III</fullName>
    </submittedName>
</protein>
<evidence type="ECO:0000313" key="6">
    <source>
        <dbReference type="Proteomes" id="UP001500642"/>
    </source>
</evidence>
<comment type="caution">
    <text evidence="5">The sequence shown here is derived from an EMBL/GenBank/DDBJ whole genome shotgun (WGS) entry which is preliminary data.</text>
</comment>
<evidence type="ECO:0000259" key="4">
    <source>
        <dbReference type="Pfam" id="PF08545"/>
    </source>
</evidence>
<dbReference type="Gene3D" id="3.40.47.10">
    <property type="match status" value="2"/>
</dbReference>
<reference evidence="6" key="1">
    <citation type="journal article" date="2019" name="Int. J. Syst. Evol. Microbiol.">
        <title>The Global Catalogue of Microorganisms (GCM) 10K type strain sequencing project: providing services to taxonomists for standard genome sequencing and annotation.</title>
        <authorList>
            <consortium name="The Broad Institute Genomics Platform"/>
            <consortium name="The Broad Institute Genome Sequencing Center for Infectious Disease"/>
            <person name="Wu L."/>
            <person name="Ma J."/>
        </authorList>
    </citation>
    <scope>NUCLEOTIDE SEQUENCE [LARGE SCALE GENOMIC DNA]</scope>
    <source>
        <strain evidence="6">JCM 17808</strain>
    </source>
</reference>
<dbReference type="PANTHER" id="PTHR34069">
    <property type="entry name" value="3-OXOACYL-[ACYL-CARRIER-PROTEIN] SYNTHASE 3"/>
    <property type="match status" value="1"/>
</dbReference>
<keyword evidence="1" id="KW-0808">Transferase</keyword>
<gene>
    <name evidence="5" type="ORF">GCM10023167_03030</name>
</gene>
<feature type="domain" description="Beta-ketoacyl-[acyl-carrier-protein] synthase III N-terminal" evidence="4">
    <location>
        <begin position="123"/>
        <end position="204"/>
    </location>
</feature>
<dbReference type="InterPro" id="IPR016039">
    <property type="entry name" value="Thiolase-like"/>
</dbReference>
<proteinExistence type="predicted"/>
<name>A0ABP8J1T2_9MICO</name>
<dbReference type="InterPro" id="IPR013751">
    <property type="entry name" value="ACP_syn_III_N"/>
</dbReference>
<sequence length="341" mass="36619">MNGNSTFRHDNVALLSITEVTAPIEVKSEVFDETLADTLAELRLPKGLLQRVAGVHARRNWEKPGDFATGSAEAGRAALAQAGISADQVGLMINASVSRENLEPSVATRVHHEMGLGPQAMNFDITNACLGFVNAMTVASTMIDSGQLDYAVVVAAEDAQRVQRATVERLARPGITRHEYLNEFASLTLGCGAAAAVLGPADRHPEGHRVLGGVTRGATWNHELCVGGFDGMFTDTKGLLDNGMELVTSAWHEALADGWDWQHMDRYIMHQISDVHMKSVATAAELDTTRIPKTYPQLGNVGPASLPITLALESEKLERGERVLCVGVGSGLNTAMTEIVW</sequence>
<dbReference type="SUPFAM" id="SSF53901">
    <property type="entry name" value="Thiolase-like"/>
    <property type="match status" value="1"/>
</dbReference>
<dbReference type="InterPro" id="IPR013747">
    <property type="entry name" value="ACP_syn_III_C"/>
</dbReference>
<evidence type="ECO:0000313" key="5">
    <source>
        <dbReference type="EMBL" id="GAA4383479.1"/>
    </source>
</evidence>
<dbReference type="Proteomes" id="UP001500642">
    <property type="component" value="Unassembled WGS sequence"/>
</dbReference>
<accession>A0ABP8J1T2</accession>
<dbReference type="NCBIfam" id="NF006720">
    <property type="entry name" value="PRK09258.1"/>
    <property type="match status" value="1"/>
</dbReference>
<organism evidence="5 6">
    <name type="scientific">Brevibacterium pityocampae</name>
    <dbReference type="NCBI Taxonomy" id="506594"/>
    <lineage>
        <taxon>Bacteria</taxon>
        <taxon>Bacillati</taxon>
        <taxon>Actinomycetota</taxon>
        <taxon>Actinomycetes</taxon>
        <taxon>Micrococcales</taxon>
        <taxon>Brevibacteriaceae</taxon>
        <taxon>Brevibacterium</taxon>
    </lineage>
</organism>
<dbReference type="RefSeq" id="WP_345029275.1">
    <property type="nucleotide sequence ID" value="NZ_BAABGL010000002.1"/>
</dbReference>
<evidence type="ECO:0000259" key="3">
    <source>
        <dbReference type="Pfam" id="PF08541"/>
    </source>
</evidence>
<dbReference type="Pfam" id="PF08545">
    <property type="entry name" value="ACP_syn_III"/>
    <property type="match status" value="1"/>
</dbReference>
<dbReference type="Pfam" id="PF08541">
    <property type="entry name" value="ACP_syn_III_C"/>
    <property type="match status" value="1"/>
</dbReference>
<evidence type="ECO:0000256" key="1">
    <source>
        <dbReference type="ARBA" id="ARBA00022679"/>
    </source>
</evidence>
<keyword evidence="2" id="KW-0012">Acyltransferase</keyword>
<keyword evidence="6" id="KW-1185">Reference proteome</keyword>
<dbReference type="PANTHER" id="PTHR34069:SF3">
    <property type="entry name" value="ACYL-COA:ACYL-COA ALKYLTRANSFERASE"/>
    <property type="match status" value="1"/>
</dbReference>
<dbReference type="EMBL" id="BAABGL010000002">
    <property type="protein sequence ID" value="GAA4383479.1"/>
    <property type="molecule type" value="Genomic_DNA"/>
</dbReference>
<evidence type="ECO:0000256" key="2">
    <source>
        <dbReference type="ARBA" id="ARBA00023315"/>
    </source>
</evidence>